<dbReference type="HOGENOM" id="CLU_1007181_0_0_6"/>
<name>C8NAI5_CARH6</name>
<evidence type="ECO:0000313" key="4">
    <source>
        <dbReference type="Proteomes" id="UP000004870"/>
    </source>
</evidence>
<dbReference type="Proteomes" id="UP000004870">
    <property type="component" value="Unassembled WGS sequence"/>
</dbReference>
<organism evidence="3 4">
    <name type="scientific">Cardiobacterium hominis (strain ATCC 15826 / DSM 8339 / NCTC 10426 / 6573)</name>
    <dbReference type="NCBI Taxonomy" id="638300"/>
    <lineage>
        <taxon>Bacteria</taxon>
        <taxon>Pseudomonadati</taxon>
        <taxon>Pseudomonadota</taxon>
        <taxon>Gammaproteobacteria</taxon>
        <taxon>Cardiobacteriales</taxon>
        <taxon>Cardiobacteriaceae</taxon>
        <taxon>Cardiobacterium</taxon>
    </lineage>
</organism>
<dbReference type="GeneID" id="84790788"/>
<dbReference type="SUPFAM" id="SSF56925">
    <property type="entry name" value="OMPA-like"/>
    <property type="match status" value="1"/>
</dbReference>
<dbReference type="Gene3D" id="2.40.160.90">
    <property type="match status" value="1"/>
</dbReference>
<feature type="compositionally biased region" description="Basic and acidic residues" evidence="1">
    <location>
        <begin position="267"/>
        <end position="277"/>
    </location>
</feature>
<keyword evidence="4" id="KW-1185">Reference proteome</keyword>
<gene>
    <name evidence="3" type="ORF">HMPREF0198_1513</name>
</gene>
<evidence type="ECO:0000313" key="3">
    <source>
        <dbReference type="EMBL" id="EEV88368.1"/>
    </source>
</evidence>
<proteinExistence type="predicted"/>
<dbReference type="InterPro" id="IPR014902">
    <property type="entry name" value="FHBP-like_C"/>
</dbReference>
<dbReference type="AlphaFoldDB" id="C8NAI5"/>
<accession>C8NAI5</accession>
<dbReference type="InterPro" id="IPR011250">
    <property type="entry name" value="OMP/PagP_B-barrel"/>
</dbReference>
<feature type="domain" description="Factor H binding protein-like C-terminal" evidence="2">
    <location>
        <begin position="163"/>
        <end position="264"/>
    </location>
</feature>
<protein>
    <recommendedName>
        <fullName evidence="2">Factor H binding protein-like C-terminal domain-containing protein</fullName>
    </recommendedName>
</protein>
<dbReference type="EMBL" id="ACKY01000088">
    <property type="protein sequence ID" value="EEV88368.1"/>
    <property type="molecule type" value="Genomic_DNA"/>
</dbReference>
<feature type="compositionally biased region" description="Polar residues" evidence="1">
    <location>
        <begin position="51"/>
        <end position="61"/>
    </location>
</feature>
<comment type="caution">
    <text evidence="3">The sequence shown here is derived from an EMBL/GenBank/DDBJ whole genome shotgun (WGS) entry which is preliminary data.</text>
</comment>
<dbReference type="OrthoDB" id="5679270at2"/>
<dbReference type="Pfam" id="PF08794">
    <property type="entry name" value="FHBP_C"/>
    <property type="match status" value="1"/>
</dbReference>
<evidence type="ECO:0000256" key="1">
    <source>
        <dbReference type="SAM" id="MobiDB-lite"/>
    </source>
</evidence>
<feature type="region of interest" description="Disordered" evidence="1">
    <location>
        <begin position="267"/>
        <end position="287"/>
    </location>
</feature>
<sequence length="287" mass="31247">MELGTTFKPLAISLFTAIALTACGGSGGDGGVADRTTGPNNIPSEPKMDMPNNNTNNQIGSHNTEEWRRIDGFKNHKLFHGQTDAIRQYSENTNTILNGVHRPQDYSLKAYYFNGGKGLHHTSTPGGGIVDYYNMSYATFGNYKNLVNNFDDIFFVAQGTPSDKVPITGNATYSGPILYRGTQDGNISLNVNFSTRDITGRVENLSLFNRETMKVKADAGVNYFIPNRITIGGQLESEVRESDTRGVIEGVFAGPNAEEIVGDITRTDHLSSGKSDDNEAVFGATRQ</sequence>
<reference evidence="3 4" key="1">
    <citation type="submission" date="2009-08" db="EMBL/GenBank/DDBJ databases">
        <authorList>
            <person name="Qin X."/>
            <person name="Bachman B."/>
            <person name="Battles P."/>
            <person name="Bell A."/>
            <person name="Bess C."/>
            <person name="Bickham C."/>
            <person name="Chaboub L."/>
            <person name="Chen D."/>
            <person name="Coyle M."/>
            <person name="Deiros D.R."/>
            <person name="Dinh H."/>
            <person name="Forbes L."/>
            <person name="Fowler G."/>
            <person name="Francisco L."/>
            <person name="Fu Q."/>
            <person name="Gubbala S."/>
            <person name="Hale W."/>
            <person name="Han Y."/>
            <person name="Hemphill L."/>
            <person name="Highlander S.K."/>
            <person name="Hirani K."/>
            <person name="Hogues M."/>
            <person name="Jackson L."/>
            <person name="Jakkamsetti A."/>
            <person name="Javaid M."/>
            <person name="Jiang H."/>
            <person name="Korchina V."/>
            <person name="Kovar C."/>
            <person name="Lara F."/>
            <person name="Lee S."/>
            <person name="Mata R."/>
            <person name="Mathew T."/>
            <person name="Moen C."/>
            <person name="Morales K."/>
            <person name="Munidasa M."/>
            <person name="Nazareth L."/>
            <person name="Ngo R."/>
            <person name="Nguyen L."/>
            <person name="Okwuonu G."/>
            <person name="Ongeri F."/>
            <person name="Patil S."/>
            <person name="Petrosino J."/>
            <person name="Pham C."/>
            <person name="Pham P."/>
            <person name="Pu L.-L."/>
            <person name="Puazo M."/>
            <person name="Raj R."/>
            <person name="Reid J."/>
            <person name="Rouhana J."/>
            <person name="Saada N."/>
            <person name="Shang Y."/>
            <person name="Simmons D."/>
            <person name="Thornton R."/>
            <person name="Warren J."/>
            <person name="Weissenberger G."/>
            <person name="Zhang J."/>
            <person name="Zhang L."/>
            <person name="Zhou C."/>
            <person name="Zhu D."/>
            <person name="Muzny D."/>
            <person name="Worley K."/>
            <person name="Gibbs R."/>
        </authorList>
    </citation>
    <scope>NUCLEOTIDE SEQUENCE [LARGE SCALE GENOMIC DNA]</scope>
    <source>
        <strain evidence="4">ATCC 15826 / DSM 8339 / NCTC 10426 / 6573</strain>
    </source>
</reference>
<evidence type="ECO:0000259" key="2">
    <source>
        <dbReference type="Pfam" id="PF08794"/>
    </source>
</evidence>
<dbReference type="RefSeq" id="WP_004143426.1">
    <property type="nucleotide sequence ID" value="NZ_GG694031.1"/>
</dbReference>
<feature type="region of interest" description="Disordered" evidence="1">
    <location>
        <begin position="28"/>
        <end position="61"/>
    </location>
</feature>